<keyword evidence="4 6" id="KW-0206">Cytoskeleton</keyword>
<gene>
    <name evidence="7" type="ORF">BSP0115_LOCUS6626</name>
</gene>
<dbReference type="Pfam" id="PF04699">
    <property type="entry name" value="P16-Arc"/>
    <property type="match status" value="1"/>
</dbReference>
<comment type="subcellular location">
    <subcellularLocation>
        <location evidence="1">Cytoplasm</location>
        <location evidence="1">Cytoskeleton</location>
    </subcellularLocation>
</comment>
<reference evidence="7" key="1">
    <citation type="submission" date="2021-01" db="EMBL/GenBank/DDBJ databases">
        <authorList>
            <person name="Corre E."/>
            <person name="Pelletier E."/>
            <person name="Niang G."/>
            <person name="Scheremetjew M."/>
            <person name="Finn R."/>
            <person name="Kale V."/>
            <person name="Holt S."/>
            <person name="Cochrane G."/>
            <person name="Meng A."/>
            <person name="Brown T."/>
            <person name="Cohen L."/>
        </authorList>
    </citation>
    <scope>NUCLEOTIDE SEQUENCE</scope>
    <source>
        <strain evidence="7">Ms1</strain>
    </source>
</reference>
<protein>
    <recommendedName>
        <fullName evidence="6">Actin-related protein 2/3 complex subunit 5</fullName>
    </recommendedName>
</protein>
<evidence type="ECO:0000256" key="5">
    <source>
        <dbReference type="ARBA" id="ARBA00060329"/>
    </source>
</evidence>
<dbReference type="FunFam" id="1.25.40.190:FF:000003">
    <property type="entry name" value="Actin-related protein 2/3 complex subunit 5"/>
    <property type="match status" value="1"/>
</dbReference>
<accession>A0A7S1C9L8</accession>
<organism evidence="7">
    <name type="scientific">Bicosoecida sp. CB-2014</name>
    <dbReference type="NCBI Taxonomy" id="1486930"/>
    <lineage>
        <taxon>Eukaryota</taxon>
        <taxon>Sar</taxon>
        <taxon>Stramenopiles</taxon>
        <taxon>Bigyra</taxon>
        <taxon>Opalozoa</taxon>
        <taxon>Bicosoecida</taxon>
    </lineage>
</organism>
<dbReference type="SUPFAM" id="SSF69103">
    <property type="entry name" value="Arp2/3 complex 16 kDa subunit ARPC5"/>
    <property type="match status" value="1"/>
</dbReference>
<dbReference type="InterPro" id="IPR006789">
    <property type="entry name" value="ARPC5"/>
</dbReference>
<dbReference type="InterPro" id="IPR036743">
    <property type="entry name" value="ARPC5_sf"/>
</dbReference>
<dbReference type="Gene3D" id="1.25.40.190">
    <property type="entry name" value="Actin-related protein 2/3 complex subunit 5"/>
    <property type="match status" value="1"/>
</dbReference>
<evidence type="ECO:0000256" key="6">
    <source>
        <dbReference type="RuleBase" id="RU004301"/>
    </source>
</evidence>
<evidence type="ECO:0000256" key="2">
    <source>
        <dbReference type="ARBA" id="ARBA00006084"/>
    </source>
</evidence>
<evidence type="ECO:0000256" key="1">
    <source>
        <dbReference type="ARBA" id="ARBA00004245"/>
    </source>
</evidence>
<comment type="function">
    <text evidence="5">Functions as a component of the Arp2/3 complex which is involved in regulation of actin polymerization and together with an activating nucleation-promoting factor (NPF) mediates the formation of branched actin networks.</text>
</comment>
<keyword evidence="3" id="KW-0963">Cytoplasm</keyword>
<evidence type="ECO:0000256" key="3">
    <source>
        <dbReference type="ARBA" id="ARBA00022490"/>
    </source>
</evidence>
<proteinExistence type="inferred from homology"/>
<dbReference type="AlphaFoldDB" id="A0A7S1C9L8"/>
<dbReference type="EMBL" id="HBFS01009650">
    <property type="protein sequence ID" value="CAD8913374.1"/>
    <property type="molecule type" value="Transcribed_RNA"/>
</dbReference>
<sequence>MAAAGYDEATLDASRLAAVEAREAAVETAIQSGDSAAAVAAALDNPPLGTKDAGIKARNAAVVLRAMAAVKDADIDGIVAAMSPDEADTCMKYVYKGLESNNTTAISGSLFKWHAQLVEKSGLGCIVRTMTDRKTV</sequence>
<dbReference type="PANTHER" id="PTHR12644">
    <property type="entry name" value="ARP2/3 COMPLEX 16 KD SUBUNIT P16-ARC"/>
    <property type="match status" value="1"/>
</dbReference>
<comment type="function">
    <text evidence="6">Functions as component of the Arp2/3 complex which is involved in regulation of actin polymerization and together with an activating nucleation-promoting factor (NPF) mediates the formation of branched actin networks. Arp2/3 complex plays a critical role in the control of cell morphogenesis via the modulation of cell polarity development.</text>
</comment>
<comment type="similarity">
    <text evidence="2 6">Belongs to the ARPC5 family.</text>
</comment>
<dbReference type="GO" id="GO:0030833">
    <property type="term" value="P:regulation of actin filament polymerization"/>
    <property type="evidence" value="ECO:0007669"/>
    <property type="project" value="InterPro"/>
</dbReference>
<evidence type="ECO:0000313" key="7">
    <source>
        <dbReference type="EMBL" id="CAD8913374.1"/>
    </source>
</evidence>
<dbReference type="GO" id="GO:0005885">
    <property type="term" value="C:Arp2/3 protein complex"/>
    <property type="evidence" value="ECO:0007669"/>
    <property type="project" value="InterPro"/>
</dbReference>
<dbReference type="GO" id="GO:0034314">
    <property type="term" value="P:Arp2/3 complex-mediated actin nucleation"/>
    <property type="evidence" value="ECO:0007669"/>
    <property type="project" value="InterPro"/>
</dbReference>
<evidence type="ECO:0000256" key="4">
    <source>
        <dbReference type="ARBA" id="ARBA00023212"/>
    </source>
</evidence>
<name>A0A7S1C9L8_9STRA</name>